<comment type="caution">
    <text evidence="3">The sequence shown here is derived from an EMBL/GenBank/DDBJ whole genome shotgun (WGS) entry which is preliminary data.</text>
</comment>
<evidence type="ECO:0000313" key="4">
    <source>
        <dbReference type="Proteomes" id="UP000549343"/>
    </source>
</evidence>
<protein>
    <submittedName>
        <fullName evidence="3">Uncharacterized protein</fullName>
    </submittedName>
</protein>
<keyword evidence="5" id="KW-1185">Reference proteome</keyword>
<organism evidence="3 4">
    <name type="scientific">Actinomadura livida</name>
    <dbReference type="NCBI Taxonomy" id="79909"/>
    <lineage>
        <taxon>Bacteria</taxon>
        <taxon>Bacillati</taxon>
        <taxon>Actinomycetota</taxon>
        <taxon>Actinomycetes</taxon>
        <taxon>Streptosporangiales</taxon>
        <taxon>Thermomonosporaceae</taxon>
        <taxon>Actinomadura</taxon>
    </lineage>
</organism>
<evidence type="ECO:0000313" key="5">
    <source>
        <dbReference type="Proteomes" id="UP001501427"/>
    </source>
</evidence>
<dbReference type="EMBL" id="JACHMV010000001">
    <property type="protein sequence ID" value="MBB4772792.1"/>
    <property type="molecule type" value="Genomic_DNA"/>
</dbReference>
<name>A0A7W7MWG6_9ACTN</name>
<reference evidence="2 5" key="1">
    <citation type="journal article" date="2019" name="Int. J. Syst. Evol. Microbiol.">
        <title>The Global Catalogue of Microorganisms (GCM) 10K type strain sequencing project: providing services to taxonomists for standard genome sequencing and annotation.</title>
        <authorList>
            <consortium name="The Broad Institute Genomics Platform"/>
            <consortium name="The Broad Institute Genome Sequencing Center for Infectious Disease"/>
            <person name="Wu L."/>
            <person name="Ma J."/>
        </authorList>
    </citation>
    <scope>NUCLEOTIDE SEQUENCE [LARGE SCALE GENOMIC DNA]</scope>
    <source>
        <strain evidence="2 5">JCM 10667</strain>
    </source>
</reference>
<accession>A0A7W7MWG6</accession>
<feature type="region of interest" description="Disordered" evidence="1">
    <location>
        <begin position="1"/>
        <end position="23"/>
    </location>
</feature>
<dbReference type="Proteomes" id="UP000549343">
    <property type="component" value="Unassembled WGS sequence"/>
</dbReference>
<dbReference type="EMBL" id="BAAAHD010000026">
    <property type="protein sequence ID" value="GAA0567870.1"/>
    <property type="molecule type" value="Genomic_DNA"/>
</dbReference>
<dbReference type="Proteomes" id="UP001501427">
    <property type="component" value="Unassembled WGS sequence"/>
</dbReference>
<evidence type="ECO:0000313" key="2">
    <source>
        <dbReference type="EMBL" id="GAA0567870.1"/>
    </source>
</evidence>
<reference evidence="2" key="3">
    <citation type="submission" date="2023-12" db="EMBL/GenBank/DDBJ databases">
        <authorList>
            <person name="Sun Q."/>
            <person name="Inoue M."/>
        </authorList>
    </citation>
    <scope>NUCLEOTIDE SEQUENCE</scope>
    <source>
        <strain evidence="2">JCM 10667</strain>
    </source>
</reference>
<dbReference type="AlphaFoldDB" id="A0A7W7MWG6"/>
<dbReference type="RefSeq" id="WP_184880495.1">
    <property type="nucleotide sequence ID" value="NZ_BAAAHD010000026.1"/>
</dbReference>
<sequence length="199" mass="21345">MTVADTSPDLFPPIPPEPAAAREPKLRPLERRIIQAVALLCAVSGLLAVQWVDEKNNVEKNLKPPEKVVSVQPETVGEFLGARWMALKRETAQPLASGAPQGDVTELRFTVGVRPDDAAAAKLVGGYGLGYRFVDGEGRHWSADGTVVGARRPQPGVSSLITVKGTVPRAKADALKLEIQAPKASRKAGDPLLSLRFER</sequence>
<proteinExistence type="predicted"/>
<gene>
    <name evidence="3" type="ORF">F4557_001210</name>
    <name evidence="2" type="ORF">GCM10009546_33070</name>
</gene>
<reference evidence="3 4" key="2">
    <citation type="submission" date="2020-08" db="EMBL/GenBank/DDBJ databases">
        <title>Sequencing the genomes of 1000 actinobacteria strains.</title>
        <authorList>
            <person name="Klenk H.-P."/>
        </authorList>
    </citation>
    <scope>NUCLEOTIDE SEQUENCE [LARGE SCALE GENOMIC DNA]</scope>
    <source>
        <strain evidence="3 4">DSM 44772</strain>
    </source>
</reference>
<evidence type="ECO:0000313" key="3">
    <source>
        <dbReference type="EMBL" id="MBB4772792.1"/>
    </source>
</evidence>
<evidence type="ECO:0000256" key="1">
    <source>
        <dbReference type="SAM" id="MobiDB-lite"/>
    </source>
</evidence>